<dbReference type="EMBL" id="WHOC01000028">
    <property type="protein sequence ID" value="NOU85338.1"/>
    <property type="molecule type" value="Genomic_DNA"/>
</dbReference>
<dbReference type="PROSITE" id="PS01124">
    <property type="entry name" value="HTH_ARAC_FAMILY_2"/>
    <property type="match status" value="1"/>
</dbReference>
<keyword evidence="3" id="KW-0804">Transcription</keyword>
<reference evidence="5 6" key="1">
    <citation type="submission" date="2019-10" db="EMBL/GenBank/DDBJ databases">
        <title>Description of Paenibacillus choica sp. nov.</title>
        <authorList>
            <person name="Carlier A."/>
            <person name="Qi S."/>
        </authorList>
    </citation>
    <scope>NUCLEOTIDE SEQUENCE [LARGE SCALE GENOMIC DNA]</scope>
    <source>
        <strain evidence="5 6">LMG 31460</strain>
    </source>
</reference>
<name>A0ABX1YWP1_9BACL</name>
<dbReference type="InterPro" id="IPR009057">
    <property type="entry name" value="Homeodomain-like_sf"/>
</dbReference>
<accession>A0ABX1YWP1</accession>
<gene>
    <name evidence="5" type="ORF">GC102_06010</name>
</gene>
<dbReference type="InterPro" id="IPR018060">
    <property type="entry name" value="HTH_AraC"/>
</dbReference>
<dbReference type="PANTHER" id="PTHR43280:SF2">
    <property type="entry name" value="HTH-TYPE TRANSCRIPTIONAL REGULATOR EXSA"/>
    <property type="match status" value="1"/>
</dbReference>
<dbReference type="PANTHER" id="PTHR43280">
    <property type="entry name" value="ARAC-FAMILY TRANSCRIPTIONAL REGULATOR"/>
    <property type="match status" value="1"/>
</dbReference>
<dbReference type="Pfam" id="PF12833">
    <property type="entry name" value="HTH_18"/>
    <property type="match status" value="1"/>
</dbReference>
<proteinExistence type="predicted"/>
<sequence length="260" mass="30307">MNKISLTRCYYTAHRKEFLLEEDVYEGWVILAVESGRFQFSLEEETAVLKEPVYNEAGFGDLVICPPHVVLKRKVLEPVSFYFIEFTMDGEYAKGKVLIRNFQRLSSTFSYFRQIAEEPLEDHHEFANHLINDLLLVSAREQKLAQQQSQDKQDPLTVHAMAYLNQHAFGAKLSMQLLAEKLGISNSQLSRRFQAAYRYSPIEYVTLLRLQRARSLLIDTDHTIDHIAEQCGYQNGFYLSRIFTAKLKISPSAYRRTYRF</sequence>
<keyword evidence="2" id="KW-0238">DNA-binding</keyword>
<dbReference type="SUPFAM" id="SSF46689">
    <property type="entry name" value="Homeodomain-like"/>
    <property type="match status" value="1"/>
</dbReference>
<dbReference type="Gene3D" id="1.10.10.60">
    <property type="entry name" value="Homeodomain-like"/>
    <property type="match status" value="2"/>
</dbReference>
<keyword evidence="1" id="KW-0805">Transcription regulation</keyword>
<keyword evidence="6" id="KW-1185">Reference proteome</keyword>
<protein>
    <submittedName>
        <fullName evidence="5">Helix-turn-helix domain-containing protein</fullName>
    </submittedName>
</protein>
<evidence type="ECO:0000256" key="2">
    <source>
        <dbReference type="ARBA" id="ARBA00023125"/>
    </source>
</evidence>
<dbReference type="Proteomes" id="UP000658690">
    <property type="component" value="Unassembled WGS sequence"/>
</dbReference>
<dbReference type="RefSeq" id="WP_171688658.1">
    <property type="nucleotide sequence ID" value="NZ_WHOC01000028.1"/>
</dbReference>
<dbReference type="SMART" id="SM00342">
    <property type="entry name" value="HTH_ARAC"/>
    <property type="match status" value="1"/>
</dbReference>
<comment type="caution">
    <text evidence="5">The sequence shown here is derived from an EMBL/GenBank/DDBJ whole genome shotgun (WGS) entry which is preliminary data.</text>
</comment>
<evidence type="ECO:0000259" key="4">
    <source>
        <dbReference type="PROSITE" id="PS01124"/>
    </source>
</evidence>
<evidence type="ECO:0000313" key="5">
    <source>
        <dbReference type="EMBL" id="NOU85338.1"/>
    </source>
</evidence>
<evidence type="ECO:0000256" key="3">
    <source>
        <dbReference type="ARBA" id="ARBA00023163"/>
    </source>
</evidence>
<evidence type="ECO:0000256" key="1">
    <source>
        <dbReference type="ARBA" id="ARBA00023015"/>
    </source>
</evidence>
<evidence type="ECO:0000313" key="6">
    <source>
        <dbReference type="Proteomes" id="UP000658690"/>
    </source>
</evidence>
<feature type="domain" description="HTH araC/xylS-type" evidence="4">
    <location>
        <begin position="158"/>
        <end position="257"/>
    </location>
</feature>
<organism evidence="5 6">
    <name type="scientific">Paenibacillus germinis</name>
    <dbReference type="NCBI Taxonomy" id="2654979"/>
    <lineage>
        <taxon>Bacteria</taxon>
        <taxon>Bacillati</taxon>
        <taxon>Bacillota</taxon>
        <taxon>Bacilli</taxon>
        <taxon>Bacillales</taxon>
        <taxon>Paenibacillaceae</taxon>
        <taxon>Paenibacillus</taxon>
    </lineage>
</organism>